<keyword evidence="8" id="KW-0862">Zinc</keyword>
<name>A0A520S388_9GAMM</name>
<evidence type="ECO:0000256" key="8">
    <source>
        <dbReference type="PIRSR" id="PIRSR000112-1"/>
    </source>
</evidence>
<dbReference type="SUPFAM" id="SSF56796">
    <property type="entry name" value="Dehydroquinate synthase-like"/>
    <property type="match status" value="1"/>
</dbReference>
<dbReference type="InterPro" id="IPR016205">
    <property type="entry name" value="Glycerol_DH"/>
</dbReference>
<evidence type="ECO:0000256" key="10">
    <source>
        <dbReference type="PIRSR" id="PIRSR000112-3"/>
    </source>
</evidence>
<evidence type="ECO:0000256" key="2">
    <source>
        <dbReference type="ARBA" id="ARBA00023002"/>
    </source>
</evidence>
<evidence type="ECO:0000256" key="1">
    <source>
        <dbReference type="ARBA" id="ARBA00022723"/>
    </source>
</evidence>
<evidence type="ECO:0000256" key="7">
    <source>
        <dbReference type="ARBA" id="ARBA00049006"/>
    </source>
</evidence>
<evidence type="ECO:0000256" key="9">
    <source>
        <dbReference type="PIRSR" id="PIRSR000112-2"/>
    </source>
</evidence>
<keyword evidence="3 10" id="KW-0520">NAD</keyword>
<comment type="cofactor">
    <cofactor evidence="8">
        <name>Zn(2+)</name>
        <dbReference type="ChEBI" id="CHEBI:29105"/>
    </cofactor>
    <text evidence="8">Binds 1 zinc ion per subunit.</text>
</comment>
<dbReference type="PANTHER" id="PTHR43616">
    <property type="entry name" value="GLYCEROL DEHYDROGENASE"/>
    <property type="match status" value="1"/>
</dbReference>
<dbReference type="EMBL" id="SHAG01000006">
    <property type="protein sequence ID" value="RZO76933.1"/>
    <property type="molecule type" value="Genomic_DNA"/>
</dbReference>
<comment type="caution">
    <text evidence="12">The sequence shown here is derived from an EMBL/GenBank/DDBJ whole genome shotgun (WGS) entry which is preliminary data.</text>
</comment>
<accession>A0A520S388</accession>
<evidence type="ECO:0000256" key="4">
    <source>
        <dbReference type="ARBA" id="ARBA00037918"/>
    </source>
</evidence>
<keyword evidence="2" id="KW-0560">Oxidoreductase</keyword>
<keyword evidence="1 8" id="KW-0479">Metal-binding</keyword>
<feature type="binding site" evidence="10">
    <location>
        <position position="145"/>
    </location>
    <ligand>
        <name>NAD(+)</name>
        <dbReference type="ChEBI" id="CHEBI:57540"/>
    </ligand>
</feature>
<feature type="binding site" evidence="8">
    <location>
        <position position="273"/>
    </location>
    <ligand>
        <name>glycerol</name>
        <dbReference type="ChEBI" id="CHEBI:17754"/>
    </ligand>
</feature>
<evidence type="ECO:0000256" key="5">
    <source>
        <dbReference type="ARBA" id="ARBA00039147"/>
    </source>
</evidence>
<feature type="binding site" evidence="8">
    <location>
        <position position="189"/>
    </location>
    <ligand>
        <name>glycerol</name>
        <dbReference type="ChEBI" id="CHEBI:17754"/>
    </ligand>
</feature>
<evidence type="ECO:0000313" key="13">
    <source>
        <dbReference type="Proteomes" id="UP000316199"/>
    </source>
</evidence>
<comment type="pathway">
    <text evidence="4">Polyol metabolism; glycerol fermentation; glycerone phosphate from glycerol (oxidative route): step 1/2.</text>
</comment>
<evidence type="ECO:0000313" key="12">
    <source>
        <dbReference type="EMBL" id="RZO76933.1"/>
    </source>
</evidence>
<dbReference type="AlphaFoldDB" id="A0A520S388"/>
<dbReference type="GO" id="GO:0046872">
    <property type="term" value="F:metal ion binding"/>
    <property type="evidence" value="ECO:0007669"/>
    <property type="project" value="UniProtKB-KW"/>
</dbReference>
<evidence type="ECO:0000256" key="3">
    <source>
        <dbReference type="ARBA" id="ARBA00023027"/>
    </source>
</evidence>
<protein>
    <recommendedName>
        <fullName evidence="6">Glycerol dehydrogenase</fullName>
        <ecNumber evidence="5">1.1.1.6</ecNumber>
    </recommendedName>
</protein>
<feature type="binding site" evidence="10">
    <location>
        <begin position="134"/>
        <end position="137"/>
    </location>
    <ligand>
        <name>NAD(+)</name>
        <dbReference type="ChEBI" id="CHEBI:57540"/>
    </ligand>
</feature>
<feature type="binding site" evidence="10">
    <location>
        <begin position="112"/>
        <end position="116"/>
    </location>
    <ligand>
        <name>NAD(+)</name>
        <dbReference type="ChEBI" id="CHEBI:57540"/>
    </ligand>
</feature>
<feature type="binding site" evidence="8">
    <location>
        <position position="291"/>
    </location>
    <ligand>
        <name>glycerol</name>
        <dbReference type="ChEBI" id="CHEBI:17754"/>
    </ligand>
</feature>
<dbReference type="Gene3D" id="3.40.50.1970">
    <property type="match status" value="1"/>
</dbReference>
<reference evidence="12 13" key="1">
    <citation type="submission" date="2019-02" db="EMBL/GenBank/DDBJ databases">
        <title>Prokaryotic population dynamics and viral predation in marine succession experiment using metagenomics: the confinement effect.</title>
        <authorList>
            <person name="Haro-Moreno J.M."/>
            <person name="Rodriguez-Valera F."/>
            <person name="Lopez-Perez M."/>
        </authorList>
    </citation>
    <scope>NUCLEOTIDE SEQUENCE [LARGE SCALE GENOMIC DNA]</scope>
    <source>
        <strain evidence="12">MED-G157</strain>
    </source>
</reference>
<dbReference type="CDD" id="cd08170">
    <property type="entry name" value="GlyDH"/>
    <property type="match status" value="1"/>
</dbReference>
<sequence>MNTDIYTPANVFTDENSVPRVMIAPQRYIQGKGVIDNVGRYISLLNSKRASVLASSRGHGAEGARIIHSLNQRNVSSIVTVFDGECSLEEINKQVEALKTENVDCLIAVGGGKCVDAGKSIAYRLGLPVVVVPTLASNDAPCSALSVMYSSEGVQNDVEYFPESPALVVVDTGVVASASERFLVAGMGDAMATWYEAKACLTNPNGRNCVGARPTLACTAMGETCAHTLYDYGEMASASVAVGRCDDSVERVVEANTLISGIGFESGGCAAAHAIAVAYTHINSVHENYLHGEMVAMGTLAHLVMEDNKDATKAAEFFARVGLPIHLGQLAMSRERKEDIDIVTDAAMAAGIMHNMPMVVTPDLIRASILGAHELGEAVASDIGDEAFCRLQAE</sequence>
<feature type="binding site" evidence="10">
    <location>
        <position position="149"/>
    </location>
    <ligand>
        <name>NAD(+)</name>
        <dbReference type="ChEBI" id="CHEBI:57540"/>
    </ligand>
</feature>
<gene>
    <name evidence="12" type="ORF">EVA68_02625</name>
</gene>
<comment type="catalytic activity">
    <reaction evidence="7">
        <text>glycerol + NAD(+) = dihydroxyacetone + NADH + H(+)</text>
        <dbReference type="Rhea" id="RHEA:13769"/>
        <dbReference type="ChEBI" id="CHEBI:15378"/>
        <dbReference type="ChEBI" id="CHEBI:16016"/>
        <dbReference type="ChEBI" id="CHEBI:17754"/>
        <dbReference type="ChEBI" id="CHEBI:57540"/>
        <dbReference type="ChEBI" id="CHEBI:57945"/>
        <dbReference type="EC" id="1.1.1.6"/>
    </reaction>
</comment>
<feature type="binding site" evidence="9">
    <location>
        <position position="139"/>
    </location>
    <ligand>
        <name>glycerol</name>
        <dbReference type="ChEBI" id="CHEBI:17754"/>
    </ligand>
</feature>
<evidence type="ECO:0000259" key="11">
    <source>
        <dbReference type="Pfam" id="PF00465"/>
    </source>
</evidence>
<proteinExistence type="predicted"/>
<dbReference type="Proteomes" id="UP000316199">
    <property type="component" value="Unassembled WGS sequence"/>
</dbReference>
<dbReference type="Pfam" id="PF00465">
    <property type="entry name" value="Fe-ADH"/>
    <property type="match status" value="1"/>
</dbReference>
<dbReference type="InterPro" id="IPR001670">
    <property type="entry name" value="ADH_Fe/GldA"/>
</dbReference>
<dbReference type="PANTHER" id="PTHR43616:SF5">
    <property type="entry name" value="GLYCEROL DEHYDROGENASE 1"/>
    <property type="match status" value="1"/>
</dbReference>
<organism evidence="12 13">
    <name type="scientific">OM182 bacterium</name>
    <dbReference type="NCBI Taxonomy" id="2510334"/>
    <lineage>
        <taxon>Bacteria</taxon>
        <taxon>Pseudomonadati</taxon>
        <taxon>Pseudomonadota</taxon>
        <taxon>Gammaproteobacteria</taxon>
        <taxon>OMG group</taxon>
        <taxon>OM182 clade</taxon>
    </lineage>
</organism>
<dbReference type="Gene3D" id="1.20.1090.10">
    <property type="entry name" value="Dehydroquinate synthase-like - alpha domain"/>
    <property type="match status" value="1"/>
</dbReference>
<feature type="binding site" evidence="10">
    <location>
        <position position="143"/>
    </location>
    <ligand>
        <name>NAD(+)</name>
        <dbReference type="ChEBI" id="CHEBI:57540"/>
    </ligand>
</feature>
<dbReference type="PIRSF" id="PIRSF000112">
    <property type="entry name" value="Glycerol_dehydrogenase"/>
    <property type="match status" value="1"/>
</dbReference>
<feature type="domain" description="Alcohol dehydrogenase iron-type/glycerol dehydrogenase GldA" evidence="11">
    <location>
        <begin position="25"/>
        <end position="172"/>
    </location>
</feature>
<dbReference type="EC" id="1.1.1.6" evidence="5"/>
<dbReference type="NCBIfam" id="NF006941">
    <property type="entry name" value="PRK09423.1"/>
    <property type="match status" value="1"/>
</dbReference>
<evidence type="ECO:0000256" key="6">
    <source>
        <dbReference type="ARBA" id="ARBA00040132"/>
    </source>
</evidence>
<dbReference type="GO" id="GO:0008888">
    <property type="term" value="F:glycerol dehydrogenase (NAD+) activity"/>
    <property type="evidence" value="ECO:0007669"/>
    <property type="project" value="UniProtKB-EC"/>
</dbReference>